<feature type="transmembrane region" description="Helical" evidence="5">
    <location>
        <begin position="123"/>
        <end position="143"/>
    </location>
</feature>
<protein>
    <submittedName>
        <fullName evidence="7">Ferric reductase like protein</fullName>
    </submittedName>
</protein>
<dbReference type="AlphaFoldDB" id="A0A498CBE7"/>
<keyword evidence="3 5" id="KW-1133">Transmembrane helix</keyword>
<dbReference type="Pfam" id="PF01794">
    <property type="entry name" value="Ferric_reduct"/>
    <property type="match status" value="1"/>
</dbReference>
<comment type="caution">
    <text evidence="7">The sequence shown here is derived from an EMBL/GenBank/DDBJ whole genome shotgun (WGS) entry which is preliminary data.</text>
</comment>
<accession>A0A498CBE7</accession>
<evidence type="ECO:0000256" key="1">
    <source>
        <dbReference type="ARBA" id="ARBA00004141"/>
    </source>
</evidence>
<dbReference type="Proteomes" id="UP000273158">
    <property type="component" value="Unassembled WGS sequence"/>
</dbReference>
<feature type="transmembrane region" description="Helical" evidence="5">
    <location>
        <begin position="51"/>
        <end position="68"/>
    </location>
</feature>
<dbReference type="EMBL" id="RCDB01000001">
    <property type="protein sequence ID" value="RLK52547.1"/>
    <property type="molecule type" value="Genomic_DNA"/>
</dbReference>
<evidence type="ECO:0000256" key="5">
    <source>
        <dbReference type="SAM" id="Phobius"/>
    </source>
</evidence>
<dbReference type="InterPro" id="IPR013130">
    <property type="entry name" value="Fe3_Rdtase_TM_dom"/>
</dbReference>
<evidence type="ECO:0000256" key="4">
    <source>
        <dbReference type="ARBA" id="ARBA00023136"/>
    </source>
</evidence>
<feature type="transmembrane region" description="Helical" evidence="5">
    <location>
        <begin position="88"/>
        <end position="111"/>
    </location>
</feature>
<comment type="subcellular location">
    <subcellularLocation>
        <location evidence="1">Membrane</location>
        <topology evidence="1">Multi-pass membrane protein</topology>
    </subcellularLocation>
</comment>
<dbReference type="RefSeq" id="WP_121057336.1">
    <property type="nucleotide sequence ID" value="NZ_RCDB01000001.1"/>
</dbReference>
<feature type="domain" description="Ferric oxidoreductase" evidence="6">
    <location>
        <begin position="12"/>
        <end position="133"/>
    </location>
</feature>
<organism evidence="7 8">
    <name type="scientific">Microbacterium telephonicum</name>
    <dbReference type="NCBI Taxonomy" id="1714841"/>
    <lineage>
        <taxon>Bacteria</taxon>
        <taxon>Bacillati</taxon>
        <taxon>Actinomycetota</taxon>
        <taxon>Actinomycetes</taxon>
        <taxon>Micrococcales</taxon>
        <taxon>Microbacteriaceae</taxon>
        <taxon>Microbacterium</taxon>
    </lineage>
</organism>
<keyword evidence="2 5" id="KW-0812">Transmembrane</keyword>
<dbReference type="OrthoDB" id="4827239at2"/>
<evidence type="ECO:0000256" key="3">
    <source>
        <dbReference type="ARBA" id="ARBA00022989"/>
    </source>
</evidence>
<evidence type="ECO:0000313" key="7">
    <source>
        <dbReference type="EMBL" id="RLK52547.1"/>
    </source>
</evidence>
<gene>
    <name evidence="7" type="ORF">C7474_0495</name>
</gene>
<reference evidence="7 8" key="1">
    <citation type="journal article" date="2015" name="Stand. Genomic Sci.">
        <title>Genomic Encyclopedia of Bacterial and Archaeal Type Strains, Phase III: the genomes of soil and plant-associated and newly described type strains.</title>
        <authorList>
            <person name="Whitman W.B."/>
            <person name="Woyke T."/>
            <person name="Klenk H.P."/>
            <person name="Zhou Y."/>
            <person name="Lilburn T.G."/>
            <person name="Beck B.J."/>
            <person name="De Vos P."/>
            <person name="Vandamme P."/>
            <person name="Eisen J.A."/>
            <person name="Garrity G."/>
            <person name="Hugenholtz P."/>
            <person name="Kyrpides N.C."/>
        </authorList>
    </citation>
    <scope>NUCLEOTIDE SEQUENCE [LARGE SCALE GENOMIC DNA]</scope>
    <source>
        <strain evidence="7 8">S2T63</strain>
    </source>
</reference>
<dbReference type="GO" id="GO:0016020">
    <property type="term" value="C:membrane"/>
    <property type="evidence" value="ECO:0007669"/>
    <property type="project" value="UniProtKB-SubCell"/>
</dbReference>
<keyword evidence="8" id="KW-1185">Reference proteome</keyword>
<evidence type="ECO:0000313" key="8">
    <source>
        <dbReference type="Proteomes" id="UP000273158"/>
    </source>
</evidence>
<feature type="transmembrane region" description="Helical" evidence="5">
    <location>
        <begin position="149"/>
        <end position="167"/>
    </location>
</feature>
<keyword evidence="4 5" id="KW-0472">Membrane</keyword>
<sequence length="199" mass="21238">MDEALWALGRGTGVIGLALFSLALVLGITVRSGRSAAGLPKFGVARLHRDVALLAMVFIGIHILSLFFDSYAQLQLVDLAVPFLAAYQPFWLGLGTLAADLTLAVVVTALLRHRIGARAFRAVHWATYLLWPLSVAHGIGAGTDAAEPWFLIVVGVCCAAVLGAVAWRVTARFRRPQPVTPARIKTAATRRLASSEVSS</sequence>
<name>A0A498CBE7_9MICO</name>
<evidence type="ECO:0000259" key="6">
    <source>
        <dbReference type="Pfam" id="PF01794"/>
    </source>
</evidence>
<evidence type="ECO:0000256" key="2">
    <source>
        <dbReference type="ARBA" id="ARBA00022692"/>
    </source>
</evidence>
<proteinExistence type="predicted"/>
<feature type="transmembrane region" description="Helical" evidence="5">
    <location>
        <begin position="12"/>
        <end position="30"/>
    </location>
</feature>